<name>A0A1F6MFC3_9BACT</name>
<evidence type="ECO:0000313" key="2">
    <source>
        <dbReference type="EMBL" id="OGH70346.1"/>
    </source>
</evidence>
<dbReference type="Proteomes" id="UP000177953">
    <property type="component" value="Unassembled WGS sequence"/>
</dbReference>
<reference evidence="2 3" key="1">
    <citation type="journal article" date="2016" name="Nat. Commun.">
        <title>Thousands of microbial genomes shed light on interconnected biogeochemical processes in an aquifer system.</title>
        <authorList>
            <person name="Anantharaman K."/>
            <person name="Brown C.T."/>
            <person name="Hug L.A."/>
            <person name="Sharon I."/>
            <person name="Castelle C.J."/>
            <person name="Probst A.J."/>
            <person name="Thomas B.C."/>
            <person name="Singh A."/>
            <person name="Wilkins M.J."/>
            <person name="Karaoz U."/>
            <person name="Brodie E.L."/>
            <person name="Williams K.H."/>
            <person name="Hubbard S.S."/>
            <person name="Banfield J.F."/>
        </authorList>
    </citation>
    <scope>NUCLEOTIDE SEQUENCE [LARGE SCALE GENOMIC DNA]</scope>
</reference>
<feature type="transmembrane region" description="Helical" evidence="1">
    <location>
        <begin position="102"/>
        <end position="121"/>
    </location>
</feature>
<keyword evidence="1" id="KW-0812">Transmembrane</keyword>
<organism evidence="2 3">
    <name type="scientific">Candidatus Magasanikbacteria bacterium RIFCSPHIGHO2_01_FULL_47_8</name>
    <dbReference type="NCBI Taxonomy" id="1798673"/>
    <lineage>
        <taxon>Bacteria</taxon>
        <taxon>Candidatus Magasanikiibacteriota</taxon>
    </lineage>
</organism>
<proteinExistence type="predicted"/>
<dbReference type="EMBL" id="MFPU01000010">
    <property type="protein sequence ID" value="OGH70346.1"/>
    <property type="molecule type" value="Genomic_DNA"/>
</dbReference>
<evidence type="ECO:0000313" key="3">
    <source>
        <dbReference type="Proteomes" id="UP000177953"/>
    </source>
</evidence>
<keyword evidence="1" id="KW-0472">Membrane</keyword>
<dbReference type="AlphaFoldDB" id="A0A1F6MFC3"/>
<gene>
    <name evidence="2" type="ORF">A2754_00245</name>
</gene>
<sequence length="133" mass="15326">MSLRAYLIFMTIGTLLCWVAWFFVIGNTSPTEAGMLAFSFFYLSLFLAIVGTFSVIGFLVRRAIIKNDDVIFRHVRATFRQSVIIASLVITSLILLSQNLLAWWNALLLIILFFILEGMIFSNRKYRNLDYVK</sequence>
<feature type="transmembrane region" description="Helical" evidence="1">
    <location>
        <begin position="36"/>
        <end position="59"/>
    </location>
</feature>
<feature type="transmembrane region" description="Helical" evidence="1">
    <location>
        <begin position="79"/>
        <end position="96"/>
    </location>
</feature>
<keyword evidence="1" id="KW-1133">Transmembrane helix</keyword>
<feature type="transmembrane region" description="Helical" evidence="1">
    <location>
        <begin position="5"/>
        <end position="24"/>
    </location>
</feature>
<evidence type="ECO:0000256" key="1">
    <source>
        <dbReference type="SAM" id="Phobius"/>
    </source>
</evidence>
<comment type="caution">
    <text evidence="2">The sequence shown here is derived from an EMBL/GenBank/DDBJ whole genome shotgun (WGS) entry which is preliminary data.</text>
</comment>
<protein>
    <submittedName>
        <fullName evidence="2">Uncharacterized protein</fullName>
    </submittedName>
</protein>
<accession>A0A1F6MFC3</accession>